<dbReference type="PROSITE" id="PS51257">
    <property type="entry name" value="PROKAR_LIPOPROTEIN"/>
    <property type="match status" value="1"/>
</dbReference>
<evidence type="ECO:0000313" key="2">
    <source>
        <dbReference type="EMBL" id="SFR55728.1"/>
    </source>
</evidence>
<sequence>MKRIVAAAMLLALAGCAVPQAEVGAAEVVLAEPMVIETAPAPKTKIENCVPGEDDGIGGTGCSVD</sequence>
<dbReference type="AlphaFoldDB" id="A0A1I6HMV8"/>
<reference evidence="3" key="1">
    <citation type="submission" date="2016-10" db="EMBL/GenBank/DDBJ databases">
        <authorList>
            <person name="Varghese N."/>
            <person name="Submissions S."/>
        </authorList>
    </citation>
    <scope>NUCLEOTIDE SEQUENCE [LARGE SCALE GENOMIC DNA]</scope>
    <source>
        <strain evidence="3">DSM 26921</strain>
    </source>
</reference>
<dbReference type="RefSeq" id="WP_090218735.1">
    <property type="nucleotide sequence ID" value="NZ_FOYO01000001.1"/>
</dbReference>
<evidence type="ECO:0008006" key="4">
    <source>
        <dbReference type="Google" id="ProtNLM"/>
    </source>
</evidence>
<keyword evidence="3" id="KW-1185">Reference proteome</keyword>
<protein>
    <recommendedName>
        <fullName evidence="4">Secreted protein</fullName>
    </recommendedName>
</protein>
<accession>A0A1I6HMV8</accession>
<keyword evidence="1" id="KW-0732">Signal</keyword>
<feature type="signal peptide" evidence="1">
    <location>
        <begin position="1"/>
        <end position="21"/>
    </location>
</feature>
<dbReference type="OrthoDB" id="9936084at2"/>
<evidence type="ECO:0000256" key="1">
    <source>
        <dbReference type="SAM" id="SignalP"/>
    </source>
</evidence>
<feature type="chain" id="PRO_5011459511" description="Secreted protein" evidence="1">
    <location>
        <begin position="22"/>
        <end position="65"/>
    </location>
</feature>
<dbReference type="STRING" id="670154.SAMN04488002_3175"/>
<dbReference type="Proteomes" id="UP000199658">
    <property type="component" value="Unassembled WGS sequence"/>
</dbReference>
<evidence type="ECO:0000313" key="3">
    <source>
        <dbReference type="Proteomes" id="UP000199658"/>
    </source>
</evidence>
<gene>
    <name evidence="2" type="ORF">SAMN04488002_3175</name>
</gene>
<name>A0A1I6HMV8_9RHOB</name>
<dbReference type="EMBL" id="FOYO01000001">
    <property type="protein sequence ID" value="SFR55728.1"/>
    <property type="molecule type" value="Genomic_DNA"/>
</dbReference>
<proteinExistence type="predicted"/>
<organism evidence="2 3">
    <name type="scientific">Litoreibacter janthinus</name>
    <dbReference type="NCBI Taxonomy" id="670154"/>
    <lineage>
        <taxon>Bacteria</taxon>
        <taxon>Pseudomonadati</taxon>
        <taxon>Pseudomonadota</taxon>
        <taxon>Alphaproteobacteria</taxon>
        <taxon>Rhodobacterales</taxon>
        <taxon>Roseobacteraceae</taxon>
        <taxon>Litoreibacter</taxon>
    </lineage>
</organism>